<reference evidence="8" key="2">
    <citation type="submission" date="2023-01" db="EMBL/GenBank/DDBJ databases">
        <title>Human gut microbiome strain richness.</title>
        <authorList>
            <person name="Chen-Liaw A."/>
        </authorList>
    </citation>
    <scope>NUCLEOTIDE SEQUENCE</scope>
    <source>
        <strain evidence="8">1001095st1_G4_1001095IJ_161003</strain>
    </source>
</reference>
<keyword evidence="1 7" id="KW-0645">Protease</keyword>
<dbReference type="GO" id="GO:0004222">
    <property type="term" value="F:metalloendopeptidase activity"/>
    <property type="evidence" value="ECO:0007669"/>
    <property type="project" value="InterPro"/>
</dbReference>
<dbReference type="InterPro" id="IPR024079">
    <property type="entry name" value="MetalloPept_cat_dom_sf"/>
</dbReference>
<dbReference type="InterPro" id="IPR001818">
    <property type="entry name" value="Pept_M10_metallopeptidase"/>
</dbReference>
<accession>A0A074IPC0</accession>
<dbReference type="Gene3D" id="3.40.390.10">
    <property type="entry name" value="Collagenase (Catalytic Domain)"/>
    <property type="match status" value="1"/>
</dbReference>
<comment type="caution">
    <text evidence="7">The sequence shown here is derived from an EMBL/GenBank/DDBJ whole genome shotgun (WGS) entry which is preliminary data.</text>
</comment>
<keyword evidence="8" id="KW-0482">Metalloprotease</keyword>
<sequence length="239" mass="26421">MKKLFRVIFYIPKLLLQFIWNLIWAIFKLALVLALIGYGLVYYANNSSSTLATNINQAFHQVELGFSGTSTSDVEKVVSNLSTTDTIPESNGARWAQNTASIYIQSTDETLVAAYKEAITNWNNTGAFIFTLTDDASTADIVATDYSDVNSQAAGLADTQTNVLTNRITHVDVKLNRYFLLNSDFGYTHKRIVNTAEHELGHAIGLDHDDSKTSVMQSAGSYYGIQQVDIDTVHALYAN</sequence>
<dbReference type="SUPFAM" id="SSF55486">
    <property type="entry name" value="Metalloproteases ('zincins'), catalytic domain"/>
    <property type="match status" value="1"/>
</dbReference>
<gene>
    <name evidence="7" type="ORF">DL07_10240</name>
    <name evidence="8" type="ORF">PNU26_00155</name>
</gene>
<evidence type="ECO:0000313" key="7">
    <source>
        <dbReference type="EMBL" id="KEO46273.1"/>
    </source>
</evidence>
<protein>
    <submittedName>
        <fullName evidence="8">Matrixin family metalloprotease</fullName>
        <ecNumber evidence="8">3.4.24.-</ecNumber>
    </submittedName>
    <submittedName>
        <fullName evidence="7">Zn-dependent protease</fullName>
    </submittedName>
</protein>
<dbReference type="CDD" id="cd04268">
    <property type="entry name" value="ZnMc_MMP_like"/>
    <property type="match status" value="1"/>
</dbReference>
<proteinExistence type="predicted"/>
<dbReference type="EMBL" id="JAQMJT010000001">
    <property type="protein sequence ID" value="MDB8612820.1"/>
    <property type="molecule type" value="Genomic_DNA"/>
</dbReference>
<dbReference type="AlphaFoldDB" id="A0A074IPC0"/>
<evidence type="ECO:0000256" key="5">
    <source>
        <dbReference type="SAM" id="Phobius"/>
    </source>
</evidence>
<evidence type="ECO:0000256" key="1">
    <source>
        <dbReference type="ARBA" id="ARBA00022670"/>
    </source>
</evidence>
<evidence type="ECO:0000313" key="9">
    <source>
        <dbReference type="Proteomes" id="UP000027855"/>
    </source>
</evidence>
<reference evidence="7 9" key="1">
    <citation type="submission" date="2014-04" db="EMBL/GenBank/DDBJ databases">
        <title>Variable characteristics of bacteriocin-producing Streptococcus salivarius strains isolated from Malaysian subjects.</title>
        <authorList>
            <person name="Philip K."/>
            <person name="Barbour A."/>
        </authorList>
    </citation>
    <scope>NUCLEOTIDE SEQUENCE [LARGE SCALE GENOMIC DNA]</scope>
    <source>
        <strain evidence="7 9">NU10</strain>
    </source>
</reference>
<keyword evidence="4" id="KW-0862">Zinc</keyword>
<dbReference type="EC" id="3.4.24.-" evidence="8"/>
<dbReference type="RefSeq" id="WP_014633224.1">
    <property type="nucleotide sequence ID" value="NZ_CP013216.1"/>
</dbReference>
<dbReference type="EMBL" id="JJMT01000006">
    <property type="protein sequence ID" value="KEO46273.1"/>
    <property type="molecule type" value="Genomic_DNA"/>
</dbReference>
<dbReference type="KEGG" id="ssah:HSISS4_00798"/>
<dbReference type="Proteomes" id="UP001210204">
    <property type="component" value="Unassembled WGS sequence"/>
</dbReference>
<feature type="domain" description="Peptidase M10 metallopeptidase" evidence="6">
    <location>
        <begin position="108"/>
        <end position="237"/>
    </location>
</feature>
<keyword evidence="5" id="KW-0812">Transmembrane</keyword>
<keyword evidence="5" id="KW-0472">Membrane</keyword>
<dbReference type="GO" id="GO:0008270">
    <property type="term" value="F:zinc ion binding"/>
    <property type="evidence" value="ECO:0007669"/>
    <property type="project" value="InterPro"/>
</dbReference>
<evidence type="ECO:0000256" key="2">
    <source>
        <dbReference type="ARBA" id="ARBA00022723"/>
    </source>
</evidence>
<keyword evidence="5" id="KW-1133">Transmembrane helix</keyword>
<name>A0A074IPC0_STRSL</name>
<feature type="transmembrane region" description="Helical" evidence="5">
    <location>
        <begin position="21"/>
        <end position="44"/>
    </location>
</feature>
<dbReference type="Proteomes" id="UP000027855">
    <property type="component" value="Unassembled WGS sequence"/>
</dbReference>
<organism evidence="7 9">
    <name type="scientific">Streptococcus salivarius</name>
    <dbReference type="NCBI Taxonomy" id="1304"/>
    <lineage>
        <taxon>Bacteria</taxon>
        <taxon>Bacillati</taxon>
        <taxon>Bacillota</taxon>
        <taxon>Bacilli</taxon>
        <taxon>Lactobacillales</taxon>
        <taxon>Streptococcaceae</taxon>
        <taxon>Streptococcus</taxon>
    </lineage>
</organism>
<keyword evidence="3 8" id="KW-0378">Hydrolase</keyword>
<dbReference type="Pfam" id="PF00413">
    <property type="entry name" value="Peptidase_M10"/>
    <property type="match status" value="1"/>
</dbReference>
<evidence type="ECO:0000313" key="8">
    <source>
        <dbReference type="EMBL" id="MDB8612820.1"/>
    </source>
</evidence>
<evidence type="ECO:0000256" key="4">
    <source>
        <dbReference type="ARBA" id="ARBA00022833"/>
    </source>
</evidence>
<keyword evidence="2" id="KW-0479">Metal-binding</keyword>
<dbReference type="GO" id="GO:0031012">
    <property type="term" value="C:extracellular matrix"/>
    <property type="evidence" value="ECO:0007669"/>
    <property type="project" value="InterPro"/>
</dbReference>
<evidence type="ECO:0000259" key="6">
    <source>
        <dbReference type="Pfam" id="PF00413"/>
    </source>
</evidence>
<dbReference type="GO" id="GO:0006508">
    <property type="term" value="P:proteolysis"/>
    <property type="evidence" value="ECO:0007669"/>
    <property type="project" value="UniProtKB-KW"/>
</dbReference>
<evidence type="ECO:0000256" key="3">
    <source>
        <dbReference type="ARBA" id="ARBA00022801"/>
    </source>
</evidence>